<evidence type="ECO:0000313" key="2">
    <source>
        <dbReference type="EMBL" id="SCB66816.1"/>
    </source>
</evidence>
<dbReference type="EMBL" id="FMAK01000021">
    <property type="protein sequence ID" value="SCB66816.1"/>
    <property type="molecule type" value="Genomic_DNA"/>
</dbReference>
<protein>
    <submittedName>
        <fullName evidence="2">Uncharacterized protein</fullName>
    </submittedName>
</protein>
<organism evidence="2 3">
    <name type="scientific">Bacillus mycoides</name>
    <dbReference type="NCBI Taxonomy" id="1405"/>
    <lineage>
        <taxon>Bacteria</taxon>
        <taxon>Bacillati</taxon>
        <taxon>Bacillota</taxon>
        <taxon>Bacilli</taxon>
        <taxon>Bacillales</taxon>
        <taxon>Bacillaceae</taxon>
        <taxon>Bacillus</taxon>
        <taxon>Bacillus cereus group</taxon>
    </lineage>
</organism>
<feature type="region of interest" description="Disordered" evidence="1">
    <location>
        <begin position="1"/>
        <end position="30"/>
    </location>
</feature>
<reference evidence="2 3" key="1">
    <citation type="submission" date="2016-08" db="EMBL/GenBank/DDBJ databases">
        <authorList>
            <person name="Seilhamer J.J."/>
        </authorList>
    </citation>
    <scope>NUCLEOTIDE SEQUENCE [LARGE SCALE GENOMIC DNA]</scope>
    <source>
        <strain evidence="2 3">SDA_GO95</strain>
    </source>
</reference>
<sequence>MEYAKSLEKPAFDEGFPTRIAPQLDTETRL</sequence>
<evidence type="ECO:0000313" key="3">
    <source>
        <dbReference type="Proteomes" id="UP000195696"/>
    </source>
</evidence>
<proteinExistence type="predicted"/>
<evidence type="ECO:0000256" key="1">
    <source>
        <dbReference type="SAM" id="MobiDB-lite"/>
    </source>
</evidence>
<accession>A0A1G4EL28</accession>
<name>A0A1G4EL28_BACMY</name>
<feature type="compositionally biased region" description="Basic and acidic residues" evidence="1">
    <location>
        <begin position="1"/>
        <end position="12"/>
    </location>
</feature>
<dbReference type="Proteomes" id="UP000195696">
    <property type="component" value="Unassembled WGS sequence"/>
</dbReference>
<dbReference type="AlphaFoldDB" id="A0A1G4EL28"/>
<gene>
    <name evidence="2" type="ORF">BWGO95_00931</name>
</gene>